<name>A0A1Q9GCZ3_9GAMM</name>
<protein>
    <submittedName>
        <fullName evidence="1">Uncharacterized protein</fullName>
    </submittedName>
</protein>
<organism evidence="1 2">
    <name type="scientific">Photobacterium proteolyticum</name>
    <dbReference type="NCBI Taxonomy" id="1903952"/>
    <lineage>
        <taxon>Bacteria</taxon>
        <taxon>Pseudomonadati</taxon>
        <taxon>Pseudomonadota</taxon>
        <taxon>Gammaproteobacteria</taxon>
        <taxon>Vibrionales</taxon>
        <taxon>Vibrionaceae</taxon>
        <taxon>Photobacterium</taxon>
    </lineage>
</organism>
<dbReference type="PROSITE" id="PS51257">
    <property type="entry name" value="PROKAR_LIPOPROTEIN"/>
    <property type="match status" value="1"/>
</dbReference>
<dbReference type="Proteomes" id="UP000186905">
    <property type="component" value="Unassembled WGS sequence"/>
</dbReference>
<dbReference type="STRING" id="1903952.BIT28_24940"/>
<accession>A0A1Q9GCZ3</accession>
<dbReference type="EMBL" id="MJIL01000092">
    <property type="protein sequence ID" value="OLQ72263.1"/>
    <property type="molecule type" value="Genomic_DNA"/>
</dbReference>
<proteinExistence type="predicted"/>
<evidence type="ECO:0000313" key="1">
    <source>
        <dbReference type="EMBL" id="OLQ72263.1"/>
    </source>
</evidence>
<keyword evidence="2" id="KW-1185">Reference proteome</keyword>
<reference evidence="1 2" key="1">
    <citation type="submission" date="2016-09" db="EMBL/GenBank/DDBJ databases">
        <title>Photobacterium proteolyticum sp. nov. a protease producing bacterium isolated from ocean sediments of Laizhou Bay.</title>
        <authorList>
            <person name="Li Y."/>
        </authorList>
    </citation>
    <scope>NUCLEOTIDE SEQUENCE [LARGE SCALE GENOMIC DNA]</scope>
    <source>
        <strain evidence="1 2">13-12</strain>
    </source>
</reference>
<comment type="caution">
    <text evidence="1">The sequence shown here is derived from an EMBL/GenBank/DDBJ whole genome shotgun (WGS) entry which is preliminary data.</text>
</comment>
<dbReference type="RefSeq" id="WP_075767240.1">
    <property type="nucleotide sequence ID" value="NZ_MJIL01000092.1"/>
</dbReference>
<gene>
    <name evidence="1" type="ORF">BIT28_24940</name>
</gene>
<sequence length="208" mass="22985">MRIIFFLYTITLLLGCSSGVDISIPEKYGETTEYNKGYLTGSLSATTVWPSSGEGLVTTLYIRQKGHDDVITLVNNNADSDFITDSLKGQLFSLPLPAGEYELFCIGFKGSNGSKTITSKSRDDLGLAFSIEPGRVTYIGQFITSSLVAKSKLWNIEYPSGYGVITYSNAYSRDKALFDERHPDLYNLAFSPEPLAEKNTRLISTRPE</sequence>
<dbReference type="OrthoDB" id="5827160at2"/>
<evidence type="ECO:0000313" key="2">
    <source>
        <dbReference type="Proteomes" id="UP000186905"/>
    </source>
</evidence>
<dbReference type="AlphaFoldDB" id="A0A1Q9GCZ3"/>